<evidence type="ECO:0000313" key="2">
    <source>
        <dbReference type="EMBL" id="KAG8370353.1"/>
    </source>
</evidence>
<proteinExistence type="predicted"/>
<comment type="caution">
    <text evidence="2">The sequence shown here is derived from an EMBL/GenBank/DDBJ whole genome shotgun (WGS) entry which is preliminary data.</text>
</comment>
<feature type="signal peptide" evidence="1">
    <location>
        <begin position="1"/>
        <end position="27"/>
    </location>
</feature>
<dbReference type="AlphaFoldDB" id="A0AAV6WJK8"/>
<reference evidence="2" key="1">
    <citation type="submission" date="2019-10" db="EMBL/GenBank/DDBJ databases">
        <authorList>
            <person name="Zhang R."/>
            <person name="Pan Y."/>
            <person name="Wang J."/>
            <person name="Ma R."/>
            <person name="Yu S."/>
        </authorList>
    </citation>
    <scope>NUCLEOTIDE SEQUENCE</scope>
    <source>
        <strain evidence="2">LA-IB0</strain>
        <tissue evidence="2">Leaf</tissue>
    </source>
</reference>
<keyword evidence="1" id="KW-0732">Signal</keyword>
<name>A0AAV6WJK8_9LAMI</name>
<feature type="chain" id="PRO_5043473573" evidence="1">
    <location>
        <begin position="28"/>
        <end position="110"/>
    </location>
</feature>
<dbReference type="Proteomes" id="UP000826271">
    <property type="component" value="Unassembled WGS sequence"/>
</dbReference>
<gene>
    <name evidence="2" type="ORF">BUALT_Bualt14G0108100</name>
</gene>
<keyword evidence="3" id="KW-1185">Reference proteome</keyword>
<dbReference type="EMBL" id="WHWC01000014">
    <property type="protein sequence ID" value="KAG8370353.1"/>
    <property type="molecule type" value="Genomic_DNA"/>
</dbReference>
<evidence type="ECO:0000313" key="3">
    <source>
        <dbReference type="Proteomes" id="UP000826271"/>
    </source>
</evidence>
<dbReference type="PANTHER" id="PTHR33592:SF3">
    <property type="entry name" value="TRANSMEMBRANE PROTEIN"/>
    <property type="match status" value="1"/>
</dbReference>
<accession>A0AAV6WJK8</accession>
<evidence type="ECO:0000256" key="1">
    <source>
        <dbReference type="SAM" id="SignalP"/>
    </source>
</evidence>
<dbReference type="PANTHER" id="PTHR33592">
    <property type="entry name" value="TRANSMEMBRANE PROTEIN"/>
    <property type="match status" value="1"/>
</dbReference>
<organism evidence="2 3">
    <name type="scientific">Buddleja alternifolia</name>
    <dbReference type="NCBI Taxonomy" id="168488"/>
    <lineage>
        <taxon>Eukaryota</taxon>
        <taxon>Viridiplantae</taxon>
        <taxon>Streptophyta</taxon>
        <taxon>Embryophyta</taxon>
        <taxon>Tracheophyta</taxon>
        <taxon>Spermatophyta</taxon>
        <taxon>Magnoliopsida</taxon>
        <taxon>eudicotyledons</taxon>
        <taxon>Gunneridae</taxon>
        <taxon>Pentapetalae</taxon>
        <taxon>asterids</taxon>
        <taxon>lamiids</taxon>
        <taxon>Lamiales</taxon>
        <taxon>Scrophulariaceae</taxon>
        <taxon>Buddlejeae</taxon>
        <taxon>Buddleja</taxon>
    </lineage>
</organism>
<sequence length="110" mass="11661">MASSRFTIFLIFNILFLFSISVKQSNAIRFLGTEQRLRTQSSLLASLPRGPVPKSGGSPCTYIPGQGSGSCKLNEKHFFGGGSARVPPASPRAGIASVVAKDKVVKDFAS</sequence>
<protein>
    <submittedName>
        <fullName evidence="2">Uncharacterized protein</fullName>
    </submittedName>
</protein>